<name>A0A6A4JRH6_APOLU</name>
<dbReference type="OrthoDB" id="6589387at2759"/>
<dbReference type="EMBL" id="WIXP02000009">
    <property type="protein sequence ID" value="KAF6205104.1"/>
    <property type="molecule type" value="Genomic_DNA"/>
</dbReference>
<sequence length="212" mass="24519">MRLVVLISRQDVKHIVFSRFDRMKSFAIFVIAVILEVSCSKRTMKDIVRTLKFGNCDESFSEKTEKSHFENITITNVGKGFNVFNGQFVHKREVEGIYALYTTYRCESPTQDNCELAFNDKHDDYCDILVRPGEYWSPLWGAFHPKAKCPLLKNTYHITNGTIGAEKLLAFGKGIPNFRNSYWVTKTHMYTNDTKENFACMSMTLQIAQIRV</sequence>
<gene>
    <name evidence="1" type="ORF">GE061_019271</name>
</gene>
<dbReference type="Proteomes" id="UP000466442">
    <property type="component" value="Linkage Group LG9"/>
</dbReference>
<comment type="caution">
    <text evidence="1">The sequence shown here is derived from an EMBL/GenBank/DDBJ whole genome shotgun (WGS) entry which is preliminary data.</text>
</comment>
<accession>A0A6A4JRH6</accession>
<protein>
    <recommendedName>
        <fullName evidence="3">MD-2-related lipid-recognition domain-containing protein</fullName>
    </recommendedName>
</protein>
<evidence type="ECO:0008006" key="3">
    <source>
        <dbReference type="Google" id="ProtNLM"/>
    </source>
</evidence>
<organism evidence="1 2">
    <name type="scientific">Apolygus lucorum</name>
    <name type="common">Small green plant bug</name>
    <name type="synonym">Lygocoris lucorum</name>
    <dbReference type="NCBI Taxonomy" id="248454"/>
    <lineage>
        <taxon>Eukaryota</taxon>
        <taxon>Metazoa</taxon>
        <taxon>Ecdysozoa</taxon>
        <taxon>Arthropoda</taxon>
        <taxon>Hexapoda</taxon>
        <taxon>Insecta</taxon>
        <taxon>Pterygota</taxon>
        <taxon>Neoptera</taxon>
        <taxon>Paraneoptera</taxon>
        <taxon>Hemiptera</taxon>
        <taxon>Heteroptera</taxon>
        <taxon>Panheteroptera</taxon>
        <taxon>Cimicomorpha</taxon>
        <taxon>Miridae</taxon>
        <taxon>Mirini</taxon>
        <taxon>Apolygus</taxon>
    </lineage>
</organism>
<reference evidence="1" key="1">
    <citation type="journal article" date="2021" name="Mol. Ecol. Resour.">
        <title>Apolygus lucorum genome provides insights into omnivorousness and mesophyll feeding.</title>
        <authorList>
            <person name="Liu Y."/>
            <person name="Liu H."/>
            <person name="Wang H."/>
            <person name="Huang T."/>
            <person name="Liu B."/>
            <person name="Yang B."/>
            <person name="Yin L."/>
            <person name="Li B."/>
            <person name="Zhang Y."/>
            <person name="Zhang S."/>
            <person name="Jiang F."/>
            <person name="Zhang X."/>
            <person name="Ren Y."/>
            <person name="Wang B."/>
            <person name="Wang S."/>
            <person name="Lu Y."/>
            <person name="Wu K."/>
            <person name="Fan W."/>
            <person name="Wang G."/>
        </authorList>
    </citation>
    <scope>NUCLEOTIDE SEQUENCE</scope>
    <source>
        <strain evidence="1">12Hb</strain>
    </source>
</reference>
<proteinExistence type="predicted"/>
<keyword evidence="2" id="KW-1185">Reference proteome</keyword>
<dbReference type="AlphaFoldDB" id="A0A6A4JRH6"/>
<evidence type="ECO:0000313" key="2">
    <source>
        <dbReference type="Proteomes" id="UP000466442"/>
    </source>
</evidence>
<evidence type="ECO:0000313" key="1">
    <source>
        <dbReference type="EMBL" id="KAF6205104.1"/>
    </source>
</evidence>